<organism evidence="2">
    <name type="scientific">Grandidierella japonica</name>
    <name type="common">Amphipod</name>
    <dbReference type="NCBI Taxonomy" id="429032"/>
    <lineage>
        <taxon>Eukaryota</taxon>
        <taxon>Metazoa</taxon>
        <taxon>Ecdysozoa</taxon>
        <taxon>Arthropoda</taxon>
        <taxon>Crustacea</taxon>
        <taxon>Multicrustacea</taxon>
        <taxon>Malacostraca</taxon>
        <taxon>Eumalacostraca</taxon>
        <taxon>Peracarida</taxon>
        <taxon>Amphipoda</taxon>
        <taxon>Senticaudata</taxon>
        <taxon>Corophiida</taxon>
        <taxon>Corophiidira</taxon>
        <taxon>Corophioidea</taxon>
        <taxon>Corophiidae</taxon>
        <taxon>Grandidierella</taxon>
    </lineage>
</organism>
<feature type="transmembrane region" description="Helical" evidence="1">
    <location>
        <begin position="68"/>
        <end position="90"/>
    </location>
</feature>
<keyword evidence="1" id="KW-1133">Transmembrane helix</keyword>
<name>A0A5H2XW25_GRAJA</name>
<evidence type="ECO:0000313" key="2">
    <source>
        <dbReference type="EMBL" id="BBN79982.1"/>
    </source>
</evidence>
<feature type="transmembrane region" description="Helical" evidence="1">
    <location>
        <begin position="12"/>
        <end position="30"/>
    </location>
</feature>
<keyword evidence="2" id="KW-0496">Mitochondrion</keyword>
<evidence type="ECO:0000256" key="1">
    <source>
        <dbReference type="SAM" id="Phobius"/>
    </source>
</evidence>
<feature type="transmembrane region" description="Helical" evidence="1">
    <location>
        <begin position="126"/>
        <end position="144"/>
    </location>
</feature>
<keyword evidence="1" id="KW-0812">Transmembrane</keyword>
<sequence length="156" mass="17729">MFLFFIFSEHLLVMNFSLILTSILFSVVIYCQASTAWLAYLLIMVFLSGLMVLFIYMTSLSSNEPFYFSFTSLFCLFLFNLGFPLVLWVLSPSGLTPLSLNLVKNYSSSFVLELVNKTYSLMSSDFTVVMIIYLFITLIVTVKVSSFMSGPLKQVV</sequence>
<proteinExistence type="predicted"/>
<dbReference type="AlphaFoldDB" id="A0A5H2XW25"/>
<protein>
    <submittedName>
        <fullName evidence="2">NADH dehydrogenase subunit 6</fullName>
    </submittedName>
</protein>
<reference evidence="2" key="1">
    <citation type="submission" date="2019-09" db="EMBL/GenBank/DDBJ databases">
        <title>The complete mitochondrial genome of three amphipod species of Grandidierella (Crustacea: Amphipoda) and implications of nuclear mitochondrial DNA.</title>
        <authorList>
            <person name="Hiki K."/>
            <person name="Ariyama H."/>
            <person name="Nakajima N."/>
            <person name="Watanabe H."/>
            <person name="Yamamoto H."/>
        </authorList>
    </citation>
    <scope>NUCLEOTIDE SEQUENCE</scope>
    <source>
        <strain evidence="2">Gjapmt</strain>
    </source>
</reference>
<feature type="transmembrane region" description="Helical" evidence="1">
    <location>
        <begin position="36"/>
        <end position="56"/>
    </location>
</feature>
<geneLocation type="mitochondrion" evidence="2"/>
<keyword evidence="1" id="KW-0472">Membrane</keyword>
<accession>A0A5H2XW25</accession>
<dbReference type="EMBL" id="LC500462">
    <property type="protein sequence ID" value="BBN79982.1"/>
    <property type="molecule type" value="Genomic_DNA"/>
</dbReference>
<gene>
    <name evidence="2" type="primary">nad6</name>
</gene>